<accession>A0A928ZV13</accession>
<evidence type="ECO:0000256" key="1">
    <source>
        <dbReference type="SAM" id="Phobius"/>
    </source>
</evidence>
<comment type="caution">
    <text evidence="2">The sequence shown here is derived from an EMBL/GenBank/DDBJ whole genome shotgun (WGS) entry which is preliminary data.</text>
</comment>
<reference evidence="2" key="1">
    <citation type="submission" date="2020-10" db="EMBL/GenBank/DDBJ databases">
        <authorList>
            <person name="Castelo-Branco R."/>
            <person name="Eusebio N."/>
            <person name="Adriana R."/>
            <person name="Vieira A."/>
            <person name="Brugerolle De Fraissinette N."/>
            <person name="Rezende De Castro R."/>
            <person name="Schneider M.P."/>
            <person name="Vasconcelos V."/>
            <person name="Leao P.N."/>
        </authorList>
    </citation>
    <scope>NUCLEOTIDE SEQUENCE</scope>
    <source>
        <strain evidence="2">LEGE 11479</strain>
    </source>
</reference>
<feature type="non-terminal residue" evidence="2">
    <location>
        <position position="93"/>
    </location>
</feature>
<gene>
    <name evidence="2" type="ORF">IQ260_15090</name>
</gene>
<name>A0A928ZV13_LEPEC</name>
<evidence type="ECO:0000313" key="2">
    <source>
        <dbReference type="EMBL" id="MBE9067978.1"/>
    </source>
</evidence>
<keyword evidence="1" id="KW-1133">Transmembrane helix</keyword>
<sequence length="93" mass="10932">MDKPSSEEKTDNKAQERQTIVDDIKLSVLSVVFFAFAASCFMICFRADLTKVYTHFSLKDIGYIIFSYVTVLLLQDTYFYFTHRLFHLPLLFK</sequence>
<dbReference type="AlphaFoldDB" id="A0A928ZV13"/>
<dbReference type="Proteomes" id="UP000615026">
    <property type="component" value="Unassembled WGS sequence"/>
</dbReference>
<keyword evidence="1" id="KW-0812">Transmembrane</keyword>
<feature type="transmembrane region" description="Helical" evidence="1">
    <location>
        <begin position="26"/>
        <end position="49"/>
    </location>
</feature>
<keyword evidence="1" id="KW-0472">Membrane</keyword>
<organism evidence="2 3">
    <name type="scientific">Leptolyngbya cf. ectocarpi LEGE 11479</name>
    <dbReference type="NCBI Taxonomy" id="1828722"/>
    <lineage>
        <taxon>Bacteria</taxon>
        <taxon>Bacillati</taxon>
        <taxon>Cyanobacteriota</taxon>
        <taxon>Cyanophyceae</taxon>
        <taxon>Leptolyngbyales</taxon>
        <taxon>Leptolyngbyaceae</taxon>
        <taxon>Leptolyngbya group</taxon>
        <taxon>Leptolyngbya</taxon>
    </lineage>
</organism>
<protein>
    <submittedName>
        <fullName evidence="2">Sterol desaturase family protein</fullName>
    </submittedName>
</protein>
<proteinExistence type="predicted"/>
<evidence type="ECO:0000313" key="3">
    <source>
        <dbReference type="Proteomes" id="UP000615026"/>
    </source>
</evidence>
<feature type="transmembrane region" description="Helical" evidence="1">
    <location>
        <begin position="61"/>
        <end position="81"/>
    </location>
</feature>
<keyword evidence="3" id="KW-1185">Reference proteome</keyword>
<dbReference type="EMBL" id="JADEXP010000132">
    <property type="protein sequence ID" value="MBE9067978.1"/>
    <property type="molecule type" value="Genomic_DNA"/>
</dbReference>